<organism evidence="1 2">
    <name type="scientific">Kwoniella mangroviensis CBS 10435</name>
    <dbReference type="NCBI Taxonomy" id="1331196"/>
    <lineage>
        <taxon>Eukaryota</taxon>
        <taxon>Fungi</taxon>
        <taxon>Dikarya</taxon>
        <taxon>Basidiomycota</taxon>
        <taxon>Agaricomycotina</taxon>
        <taxon>Tremellomycetes</taxon>
        <taxon>Tremellales</taxon>
        <taxon>Cryptococcaceae</taxon>
        <taxon>Kwoniella</taxon>
    </lineage>
</organism>
<accession>A0A1B9II57</accession>
<sequence>MVVKLIAIVPDGCEATQTHECNGTDDTATRGHTTCTSQEKADGDDSVWIYHNKYGEYGHHTRTKTITTIKDGVETDYTVTDLWNEEKTFEVRPNPTNTDKNFQEHLRTGIIGAFKYGGQGLNPTIAYHDEGDWRFVTPSTG</sequence>
<name>A0A1B9II57_9TREE</name>
<proteinExistence type="predicted"/>
<keyword evidence="2" id="KW-1185">Reference proteome</keyword>
<reference evidence="1 2" key="1">
    <citation type="submission" date="2013-07" db="EMBL/GenBank/DDBJ databases">
        <title>The Genome Sequence of Kwoniella mangroviensis CBS10435.</title>
        <authorList>
            <consortium name="The Broad Institute Genome Sequencing Platform"/>
            <person name="Cuomo C."/>
            <person name="Litvintseva A."/>
            <person name="Chen Y."/>
            <person name="Heitman J."/>
            <person name="Sun S."/>
            <person name="Springer D."/>
            <person name="Dromer F."/>
            <person name="Young S.K."/>
            <person name="Zeng Q."/>
            <person name="Gargeya S."/>
            <person name="Fitzgerald M."/>
            <person name="Abouelleil A."/>
            <person name="Alvarado L."/>
            <person name="Berlin A.M."/>
            <person name="Chapman S.B."/>
            <person name="Dewar J."/>
            <person name="Goldberg J."/>
            <person name="Griggs A."/>
            <person name="Gujja S."/>
            <person name="Hansen M."/>
            <person name="Howarth C."/>
            <person name="Imamovic A."/>
            <person name="Larimer J."/>
            <person name="McCowan C."/>
            <person name="Murphy C."/>
            <person name="Pearson M."/>
            <person name="Priest M."/>
            <person name="Roberts A."/>
            <person name="Saif S."/>
            <person name="Shea T."/>
            <person name="Sykes S."/>
            <person name="Wortman J."/>
            <person name="Nusbaum C."/>
            <person name="Birren B."/>
        </authorList>
    </citation>
    <scope>NUCLEOTIDE SEQUENCE [LARGE SCALE GENOMIC DNA]</scope>
    <source>
        <strain evidence="1 2">CBS 10435</strain>
    </source>
</reference>
<evidence type="ECO:0000313" key="1">
    <source>
        <dbReference type="EMBL" id="OCF55163.1"/>
    </source>
</evidence>
<evidence type="ECO:0000313" key="2">
    <source>
        <dbReference type="Proteomes" id="UP000092583"/>
    </source>
</evidence>
<dbReference type="AlphaFoldDB" id="A0A1B9II57"/>
<reference evidence="2" key="2">
    <citation type="submission" date="2013-12" db="EMBL/GenBank/DDBJ databases">
        <title>Evolution of pathogenesis and genome organization in the Tremellales.</title>
        <authorList>
            <person name="Cuomo C."/>
            <person name="Litvintseva A."/>
            <person name="Heitman J."/>
            <person name="Chen Y."/>
            <person name="Sun S."/>
            <person name="Springer D."/>
            <person name="Dromer F."/>
            <person name="Young S."/>
            <person name="Zeng Q."/>
            <person name="Chapman S."/>
            <person name="Gujja S."/>
            <person name="Saif S."/>
            <person name="Birren B."/>
        </authorList>
    </citation>
    <scope>NUCLEOTIDE SEQUENCE [LARGE SCALE GENOMIC DNA]</scope>
    <source>
        <strain evidence="2">CBS 10435</strain>
    </source>
</reference>
<gene>
    <name evidence="1" type="ORF">L486_07275</name>
</gene>
<dbReference type="EMBL" id="KI669467">
    <property type="protein sequence ID" value="OCF55163.1"/>
    <property type="molecule type" value="Genomic_DNA"/>
</dbReference>
<protein>
    <submittedName>
        <fullName evidence="1">Uncharacterized protein</fullName>
    </submittedName>
</protein>
<dbReference type="Proteomes" id="UP000092583">
    <property type="component" value="Unassembled WGS sequence"/>
</dbReference>